<sequence length="64" mass="7276">MSNTDDGGLIPASELPNDCDLLKEYIARQHELLGTLFLQYTLVQDDNADLRRKLKHLATFRSSN</sequence>
<dbReference type="RefSeq" id="WP_248480716.1">
    <property type="nucleotide sequence ID" value="NZ_JALPRF010000013.1"/>
</dbReference>
<dbReference type="Proteomes" id="UP001202180">
    <property type="component" value="Unassembled WGS sequence"/>
</dbReference>
<dbReference type="EMBL" id="JALPRF010000013">
    <property type="protein sequence ID" value="MCK8495906.1"/>
    <property type="molecule type" value="Genomic_DNA"/>
</dbReference>
<accession>A0ABT0HUN5</accession>
<protein>
    <submittedName>
        <fullName evidence="1">Uncharacterized protein</fullName>
    </submittedName>
</protein>
<evidence type="ECO:0000313" key="1">
    <source>
        <dbReference type="EMBL" id="MCK8495906.1"/>
    </source>
</evidence>
<evidence type="ECO:0000313" key="2">
    <source>
        <dbReference type="Proteomes" id="UP001202180"/>
    </source>
</evidence>
<gene>
    <name evidence="1" type="ORF">M0L20_28830</name>
</gene>
<comment type="caution">
    <text evidence="1">The sequence shown here is derived from an EMBL/GenBank/DDBJ whole genome shotgun (WGS) entry which is preliminary data.</text>
</comment>
<proteinExistence type="predicted"/>
<reference evidence="1 2" key="1">
    <citation type="submission" date="2022-04" db="EMBL/GenBank/DDBJ databases">
        <title>Spirosoma sp. strain RP8 genome sequencing and assembly.</title>
        <authorList>
            <person name="Jung Y."/>
        </authorList>
    </citation>
    <scope>NUCLEOTIDE SEQUENCE [LARGE SCALE GENOMIC DNA]</scope>
    <source>
        <strain evidence="1 2">RP8</strain>
    </source>
</reference>
<keyword evidence="2" id="KW-1185">Reference proteome</keyword>
<organism evidence="1 2">
    <name type="scientific">Spirosoma liriopis</name>
    <dbReference type="NCBI Taxonomy" id="2937440"/>
    <lineage>
        <taxon>Bacteria</taxon>
        <taxon>Pseudomonadati</taxon>
        <taxon>Bacteroidota</taxon>
        <taxon>Cytophagia</taxon>
        <taxon>Cytophagales</taxon>
        <taxon>Cytophagaceae</taxon>
        <taxon>Spirosoma</taxon>
    </lineage>
</organism>
<name>A0ABT0HUN5_9BACT</name>